<dbReference type="PROSITE" id="PS50122">
    <property type="entry name" value="CHEB"/>
    <property type="match status" value="1"/>
</dbReference>
<name>A0A3B0VJB4_9ZZZZ</name>
<dbReference type="NCBIfam" id="NF009206">
    <property type="entry name" value="PRK12555.1"/>
    <property type="match status" value="1"/>
</dbReference>
<dbReference type="InterPro" id="IPR001789">
    <property type="entry name" value="Sig_transdc_resp-reg_receiver"/>
</dbReference>
<evidence type="ECO:0000259" key="6">
    <source>
        <dbReference type="PROSITE" id="PS50110"/>
    </source>
</evidence>
<evidence type="ECO:0000256" key="1">
    <source>
        <dbReference type="ARBA" id="ARBA00022490"/>
    </source>
</evidence>
<organism evidence="8">
    <name type="scientific">hydrothermal vent metagenome</name>
    <dbReference type="NCBI Taxonomy" id="652676"/>
    <lineage>
        <taxon>unclassified sequences</taxon>
        <taxon>metagenomes</taxon>
        <taxon>ecological metagenomes</taxon>
    </lineage>
</organism>
<dbReference type="SUPFAM" id="SSF52172">
    <property type="entry name" value="CheY-like"/>
    <property type="match status" value="1"/>
</dbReference>
<dbReference type="SMART" id="SM00448">
    <property type="entry name" value="REC"/>
    <property type="match status" value="1"/>
</dbReference>
<dbReference type="InterPro" id="IPR035909">
    <property type="entry name" value="CheB_C"/>
</dbReference>
<dbReference type="EC" id="3.1.1.61" evidence="4"/>
<evidence type="ECO:0000256" key="2">
    <source>
        <dbReference type="ARBA" id="ARBA00022500"/>
    </source>
</evidence>
<dbReference type="InterPro" id="IPR000673">
    <property type="entry name" value="Sig_transdc_resp-reg_Me-estase"/>
</dbReference>
<sequence>MKIGIVNDMPMAMEALRRTMISGGHQVLWVAENGAIAVKRCVQEKPDLVLMDLIMPVMDGVEATRRIMKESPCQILVVTASVAGNSGKVFEAMGAGALDVVATPVLGTESGTSGQDLLTKIERIGILSGMTKRTGPQRPVRPLQPGVAPRKKGQDLLLVIGCSTGGPRALLRILSTFPRDFPASIVVAQHMDEQFIRGLVDWLNNQVALEVKVLNKGDRPRPGVVLIPATSHHLVMHRNNTLGYSVEPIDNYYHPSVDVFFKSVARYWQGSCIGVILTGMGRDGADGLLALRRQGNYSIAQDQESSVVFGMPKAAIEVGAAQDILPVEAIGSKIIDKLGEIS</sequence>
<comment type="catalytic activity">
    <reaction evidence="5">
        <text>[protein]-L-glutamate 5-O-methyl ester + H2O = L-glutamyl-[protein] + methanol + H(+)</text>
        <dbReference type="Rhea" id="RHEA:23236"/>
        <dbReference type="Rhea" id="RHEA-COMP:10208"/>
        <dbReference type="Rhea" id="RHEA-COMP:10311"/>
        <dbReference type="ChEBI" id="CHEBI:15377"/>
        <dbReference type="ChEBI" id="CHEBI:15378"/>
        <dbReference type="ChEBI" id="CHEBI:17790"/>
        <dbReference type="ChEBI" id="CHEBI:29973"/>
        <dbReference type="ChEBI" id="CHEBI:82795"/>
        <dbReference type="EC" id="3.1.1.61"/>
    </reaction>
</comment>
<dbReference type="EMBL" id="UOEY01000106">
    <property type="protein sequence ID" value="VAW40640.1"/>
    <property type="molecule type" value="Genomic_DNA"/>
</dbReference>
<gene>
    <name evidence="8" type="ORF">MNBD_DELTA04-7</name>
</gene>
<dbReference type="AlphaFoldDB" id="A0A3B0VJB4"/>
<evidence type="ECO:0000256" key="4">
    <source>
        <dbReference type="ARBA" id="ARBA00039140"/>
    </source>
</evidence>
<protein>
    <recommendedName>
        <fullName evidence="4">protein-glutamate methylesterase</fullName>
        <ecNumber evidence="4">3.1.1.61</ecNumber>
    </recommendedName>
</protein>
<dbReference type="GO" id="GO:0008984">
    <property type="term" value="F:protein-glutamate methylesterase activity"/>
    <property type="evidence" value="ECO:0007669"/>
    <property type="project" value="UniProtKB-EC"/>
</dbReference>
<dbReference type="PANTHER" id="PTHR42872:SF6">
    <property type="entry name" value="PROTEIN-GLUTAMATE METHYLESTERASE_PROTEIN-GLUTAMINE GLUTAMINASE"/>
    <property type="match status" value="1"/>
</dbReference>
<keyword evidence="2" id="KW-0145">Chemotaxis</keyword>
<dbReference type="Gene3D" id="3.40.50.2300">
    <property type="match status" value="1"/>
</dbReference>
<proteinExistence type="inferred from homology"/>
<evidence type="ECO:0000256" key="3">
    <source>
        <dbReference type="ARBA" id="ARBA00022801"/>
    </source>
</evidence>
<dbReference type="PROSITE" id="PS50110">
    <property type="entry name" value="RESPONSE_REGULATORY"/>
    <property type="match status" value="1"/>
</dbReference>
<reference evidence="8" key="1">
    <citation type="submission" date="2018-06" db="EMBL/GenBank/DDBJ databases">
        <authorList>
            <person name="Zhirakovskaya E."/>
        </authorList>
    </citation>
    <scope>NUCLEOTIDE SEQUENCE</scope>
</reference>
<evidence type="ECO:0000256" key="5">
    <source>
        <dbReference type="ARBA" id="ARBA00048267"/>
    </source>
</evidence>
<dbReference type="Pfam" id="PF00072">
    <property type="entry name" value="Response_reg"/>
    <property type="match status" value="1"/>
</dbReference>
<dbReference type="CDD" id="cd16432">
    <property type="entry name" value="CheB_Rec"/>
    <property type="match status" value="1"/>
</dbReference>
<evidence type="ECO:0000313" key="8">
    <source>
        <dbReference type="EMBL" id="VAW40640.1"/>
    </source>
</evidence>
<dbReference type="PIRSF" id="PIRSF000876">
    <property type="entry name" value="RR_chemtxs_CheB"/>
    <property type="match status" value="1"/>
</dbReference>
<keyword evidence="3 8" id="KW-0378">Hydrolase</keyword>
<dbReference type="Pfam" id="PF01339">
    <property type="entry name" value="CheB_methylest"/>
    <property type="match status" value="1"/>
</dbReference>
<feature type="domain" description="CheB-type methylesterase" evidence="7">
    <location>
        <begin position="145"/>
        <end position="341"/>
    </location>
</feature>
<keyword evidence="1" id="KW-0963">Cytoplasm</keyword>
<dbReference type="GO" id="GO:0005737">
    <property type="term" value="C:cytoplasm"/>
    <property type="evidence" value="ECO:0007669"/>
    <property type="project" value="InterPro"/>
</dbReference>
<dbReference type="HAMAP" id="MF_00099">
    <property type="entry name" value="CheB_chemtxs"/>
    <property type="match status" value="1"/>
</dbReference>
<feature type="domain" description="Response regulatory" evidence="6">
    <location>
        <begin position="2"/>
        <end position="118"/>
    </location>
</feature>
<evidence type="ECO:0000259" key="7">
    <source>
        <dbReference type="PROSITE" id="PS50122"/>
    </source>
</evidence>
<dbReference type="CDD" id="cd17541">
    <property type="entry name" value="REC_CheB-like"/>
    <property type="match status" value="1"/>
</dbReference>
<dbReference type="SUPFAM" id="SSF52738">
    <property type="entry name" value="Methylesterase CheB, C-terminal domain"/>
    <property type="match status" value="1"/>
</dbReference>
<dbReference type="Gene3D" id="3.40.50.180">
    <property type="entry name" value="Methylesterase CheB, C-terminal domain"/>
    <property type="match status" value="1"/>
</dbReference>
<dbReference type="InterPro" id="IPR011006">
    <property type="entry name" value="CheY-like_superfamily"/>
</dbReference>
<accession>A0A3B0VJB4</accession>
<dbReference type="InterPro" id="IPR008248">
    <property type="entry name" value="CheB-like"/>
</dbReference>
<dbReference type="GO" id="GO:0006935">
    <property type="term" value="P:chemotaxis"/>
    <property type="evidence" value="ECO:0007669"/>
    <property type="project" value="UniProtKB-KW"/>
</dbReference>
<dbReference type="GO" id="GO:0000156">
    <property type="term" value="F:phosphorelay response regulator activity"/>
    <property type="evidence" value="ECO:0007669"/>
    <property type="project" value="InterPro"/>
</dbReference>
<dbReference type="PANTHER" id="PTHR42872">
    <property type="entry name" value="PROTEIN-GLUTAMATE METHYLESTERASE/PROTEIN-GLUTAMINE GLUTAMINASE"/>
    <property type="match status" value="1"/>
</dbReference>